<dbReference type="GeneID" id="38778753"/>
<organism evidence="2 3">
    <name type="scientific">Sparassis crispa</name>
    <dbReference type="NCBI Taxonomy" id="139825"/>
    <lineage>
        <taxon>Eukaryota</taxon>
        <taxon>Fungi</taxon>
        <taxon>Dikarya</taxon>
        <taxon>Basidiomycota</taxon>
        <taxon>Agaricomycotina</taxon>
        <taxon>Agaricomycetes</taxon>
        <taxon>Polyporales</taxon>
        <taxon>Sparassidaceae</taxon>
        <taxon>Sparassis</taxon>
    </lineage>
</organism>
<gene>
    <name evidence="2" type="ORF">SCP_0402090</name>
</gene>
<dbReference type="InParanoid" id="A0A401GI18"/>
<evidence type="ECO:0000256" key="1">
    <source>
        <dbReference type="SAM" id="MobiDB-lite"/>
    </source>
</evidence>
<feature type="compositionally biased region" description="Low complexity" evidence="1">
    <location>
        <begin position="141"/>
        <end position="154"/>
    </location>
</feature>
<feature type="region of interest" description="Disordered" evidence="1">
    <location>
        <begin position="122"/>
        <end position="154"/>
    </location>
</feature>
<comment type="caution">
    <text evidence="2">The sequence shown here is derived from an EMBL/GenBank/DDBJ whole genome shotgun (WGS) entry which is preliminary data.</text>
</comment>
<sequence>MHAERRRRHHLSVGVPSPHANVGASARCRSVPRVLLFIPTHLVLASCCELRSGRPGFGARSVGRPSSSSASGTFSVCPHRCALDRQGRERAIARRALAIVVVSARGFCKSVLPGWRRRRPRALRAPHRAARTRRARRRVGRPSSSSASGTSSLSSLIRHASMRHHALAIVVNRPGERQGLLQSPCFPGGDPACCAYHIAPPSRMDMQTALRRGREARAILARCIQHPDYQYPALAHLELRRYREIHCALQCSAG</sequence>
<keyword evidence="3" id="KW-1185">Reference proteome</keyword>
<dbReference type="Proteomes" id="UP000287166">
    <property type="component" value="Unassembled WGS sequence"/>
</dbReference>
<dbReference type="RefSeq" id="XP_027612749.1">
    <property type="nucleotide sequence ID" value="XM_027756948.1"/>
</dbReference>
<evidence type="ECO:0000313" key="2">
    <source>
        <dbReference type="EMBL" id="GBE81836.1"/>
    </source>
</evidence>
<dbReference type="EMBL" id="BFAD01000004">
    <property type="protein sequence ID" value="GBE81836.1"/>
    <property type="molecule type" value="Genomic_DNA"/>
</dbReference>
<feature type="compositionally biased region" description="Basic residues" evidence="1">
    <location>
        <begin position="122"/>
        <end position="140"/>
    </location>
</feature>
<evidence type="ECO:0000313" key="3">
    <source>
        <dbReference type="Proteomes" id="UP000287166"/>
    </source>
</evidence>
<accession>A0A401GI18</accession>
<name>A0A401GI18_9APHY</name>
<proteinExistence type="predicted"/>
<dbReference type="AlphaFoldDB" id="A0A401GI18"/>
<protein>
    <submittedName>
        <fullName evidence="2">Uncharacterized protein</fullName>
    </submittedName>
</protein>
<reference evidence="2 3" key="1">
    <citation type="journal article" date="2018" name="Sci. Rep.">
        <title>Genome sequence of the cauliflower mushroom Sparassis crispa (Hanabiratake) and its association with beneficial usage.</title>
        <authorList>
            <person name="Kiyama R."/>
            <person name="Furutani Y."/>
            <person name="Kawaguchi K."/>
            <person name="Nakanishi T."/>
        </authorList>
    </citation>
    <scope>NUCLEOTIDE SEQUENCE [LARGE SCALE GENOMIC DNA]</scope>
</reference>